<gene>
    <name evidence="1" type="ORF">SAMN06297397_0948</name>
</gene>
<proteinExistence type="predicted"/>
<accession>A0AC61PJD7</accession>
<evidence type="ECO:0000313" key="2">
    <source>
        <dbReference type="Proteomes" id="UP000192328"/>
    </source>
</evidence>
<sequence>MIVSRDEKWKIGLSHLNEYYGSHGHCNVPHRYISPDGYHLGIWVQNQRTAVKRGKLSHEKIELLSKLHFTFIVNDYNSMWLNGYNHLLDYYNNCGDANVPHRYISPDGYHLGQWVKNQRTAIKRGKLCRERYELLSNLNFRFNVKNTNTMWLNGYNHLIDYFNNCGNVNVPQSYISPDGYRLGQWVFQQRQVFKRNRLDHERYELLKKIKFSFDTNRSNPEPAWENGYNHLIDYCRIHKSVKVPARYISPDGFKLGYWVFYNQINYKLLSITQIKKLEATGFFPLWHETHTW</sequence>
<comment type="caution">
    <text evidence="1">The sequence shown here is derived from an EMBL/GenBank/DDBJ whole genome shotgun (WGS) entry which is preliminary data.</text>
</comment>
<evidence type="ECO:0000313" key="1">
    <source>
        <dbReference type="EMBL" id="SMC43585.1"/>
    </source>
</evidence>
<protein>
    <submittedName>
        <fullName evidence="1">Helicase associated domain-containing protein</fullName>
    </submittedName>
</protein>
<dbReference type="Proteomes" id="UP000192328">
    <property type="component" value="Unassembled WGS sequence"/>
</dbReference>
<organism evidence="1 2">
    <name type="scientific">Aristaeella lactis</name>
    <dbReference type="NCBI Taxonomy" id="3046383"/>
    <lineage>
        <taxon>Bacteria</taxon>
        <taxon>Bacillati</taxon>
        <taxon>Bacillota</taxon>
        <taxon>Clostridia</taxon>
        <taxon>Eubacteriales</taxon>
        <taxon>Aristaeellaceae</taxon>
        <taxon>Aristaeella</taxon>
    </lineage>
</organism>
<dbReference type="EMBL" id="FWXZ01000001">
    <property type="protein sequence ID" value="SMC43585.1"/>
    <property type="molecule type" value="Genomic_DNA"/>
</dbReference>
<keyword evidence="2" id="KW-1185">Reference proteome</keyword>
<name>A0AC61PJD7_9FIRM</name>
<reference evidence="1" key="1">
    <citation type="submission" date="2017-04" db="EMBL/GenBank/DDBJ databases">
        <authorList>
            <person name="Varghese N."/>
            <person name="Submissions S."/>
        </authorList>
    </citation>
    <scope>NUCLEOTIDE SEQUENCE</scope>
    <source>
        <strain evidence="1">WTE2008</strain>
    </source>
</reference>